<reference evidence="2" key="1">
    <citation type="journal article" date="2024" name="Front. Bioeng. Biotechnol.">
        <title>Genome-scale model development and genomic sequencing of the oleaginous clade Lipomyces.</title>
        <authorList>
            <person name="Czajka J.J."/>
            <person name="Han Y."/>
            <person name="Kim J."/>
            <person name="Mondo S.J."/>
            <person name="Hofstad B.A."/>
            <person name="Robles A."/>
            <person name="Haridas S."/>
            <person name="Riley R."/>
            <person name="LaButti K."/>
            <person name="Pangilinan J."/>
            <person name="Andreopoulos W."/>
            <person name="Lipzen A."/>
            <person name="Yan J."/>
            <person name="Wang M."/>
            <person name="Ng V."/>
            <person name="Grigoriev I.V."/>
            <person name="Spatafora J.W."/>
            <person name="Magnuson J.K."/>
            <person name="Baker S.E."/>
            <person name="Pomraning K.R."/>
        </authorList>
    </citation>
    <scope>NUCLEOTIDE SEQUENCE [LARGE SCALE GENOMIC DNA]</scope>
    <source>
        <strain evidence="2">CBS 7786</strain>
    </source>
</reference>
<comment type="caution">
    <text evidence="1">The sequence shown here is derived from an EMBL/GenBank/DDBJ whole genome shotgun (WGS) entry which is preliminary data.</text>
</comment>
<evidence type="ECO:0000313" key="2">
    <source>
        <dbReference type="Proteomes" id="UP001433508"/>
    </source>
</evidence>
<sequence length="134" mass="15151">MGWTKQQTQIIKAIVPVVQEHGVRITTEFYGNMLREHPELNAVFNNTHQTTGHQARALAGALYAYAANIDNLEALAVPVRLIVHKHVSLYMRLEQYDIVGEYLLAALKQVLVDATLQRFGRLGRRLLALSPYLD</sequence>
<keyword evidence="2" id="KW-1185">Reference proteome</keyword>
<protein>
    <submittedName>
        <fullName evidence="1">Globin-like protein</fullName>
    </submittedName>
</protein>
<gene>
    <name evidence="1" type="ORF">V1525DRAFT_438426</name>
</gene>
<dbReference type="Proteomes" id="UP001433508">
    <property type="component" value="Unassembled WGS sequence"/>
</dbReference>
<accession>A0ACC3T5L5</accession>
<evidence type="ECO:0000313" key="1">
    <source>
        <dbReference type="EMBL" id="KAK9239228.1"/>
    </source>
</evidence>
<proteinExistence type="predicted"/>
<organism evidence="1 2">
    <name type="scientific">Lipomyces kononenkoae</name>
    <name type="common">Yeast</name>
    <dbReference type="NCBI Taxonomy" id="34357"/>
    <lineage>
        <taxon>Eukaryota</taxon>
        <taxon>Fungi</taxon>
        <taxon>Dikarya</taxon>
        <taxon>Ascomycota</taxon>
        <taxon>Saccharomycotina</taxon>
        <taxon>Lipomycetes</taxon>
        <taxon>Lipomycetales</taxon>
        <taxon>Lipomycetaceae</taxon>
        <taxon>Lipomyces</taxon>
    </lineage>
</organism>
<dbReference type="EMBL" id="MU971348">
    <property type="protein sequence ID" value="KAK9239228.1"/>
    <property type="molecule type" value="Genomic_DNA"/>
</dbReference>
<name>A0ACC3T5L5_LIPKO</name>